<dbReference type="Pfam" id="PF13795">
    <property type="entry name" value="HupE_UreJ_2"/>
    <property type="match status" value="1"/>
</dbReference>
<feature type="transmembrane region" description="Helical" evidence="1">
    <location>
        <begin position="192"/>
        <end position="217"/>
    </location>
</feature>
<evidence type="ECO:0000313" key="3">
    <source>
        <dbReference type="EMBL" id="MCG2590812.1"/>
    </source>
</evidence>
<dbReference type="InterPro" id="IPR032809">
    <property type="entry name" value="Put_HupE_UreJ"/>
</dbReference>
<feature type="chain" id="PRO_5047449807" evidence="2">
    <location>
        <begin position="20"/>
        <end position="396"/>
    </location>
</feature>
<dbReference type="Proteomes" id="UP001165366">
    <property type="component" value="Unassembled WGS sequence"/>
</dbReference>
<protein>
    <submittedName>
        <fullName evidence="3">HupE/UreJ family protein</fullName>
    </submittedName>
</protein>
<feature type="signal peptide" evidence="2">
    <location>
        <begin position="1"/>
        <end position="19"/>
    </location>
</feature>
<accession>A0ABS9KJ31</accession>
<dbReference type="RefSeq" id="WP_237856297.1">
    <property type="nucleotide sequence ID" value="NZ_JAKLWS010000044.1"/>
</dbReference>
<feature type="transmembrane region" description="Helical" evidence="1">
    <location>
        <begin position="238"/>
        <end position="261"/>
    </location>
</feature>
<sequence length="396" mass="44664">MKKILIILSLFLVPNLAEAHNPGQSYLYFSTYEDRIDGDVQAKAQEWNAVLGTNLPKNFTKEDLEAILPQIHEYIRDNLTVRSELGEHPITFVNYDVLNEEGSLGTFSRILFRLDNVTTIPENLEVTYDLFFESDDDHRALLLQAYNWKAGIIDNESVHSAIFSPGSTTQELDLSKATTWNGFISMVKMGIWHIWIGIDHIFFLLALALPAVVTRLPNRKSITEILSQWTGVEKFKPAFWYLVKVVTFFTIAHSITLSLAALGVINLNARIVESIIALSIALAALHNIVPIFKQREWLIAFGFGLFHGFGFAGVLADKGLSGEYMALTLFGFNFGVEVGQLLIILLFFPVLFFMRKTKVYSYSVVIASAALILLSLIWTYERFFDVNIPLRAITGL</sequence>
<comment type="caution">
    <text evidence="3">The sequence shown here is derived from an EMBL/GenBank/DDBJ whole genome shotgun (WGS) entry which is preliminary data.</text>
</comment>
<name>A0ABS9KJ31_9BACT</name>
<reference evidence="3" key="2">
    <citation type="submission" date="2024-05" db="EMBL/GenBank/DDBJ databases">
        <title>Rhodohalobacter halophilus gen. nov., sp. nov., a moderately halophilic member of the family Balneolaceae.</title>
        <authorList>
            <person name="Xia J."/>
        </authorList>
    </citation>
    <scope>NUCLEOTIDE SEQUENCE</scope>
    <source>
        <strain evidence="3">WB101</strain>
    </source>
</reference>
<proteinExistence type="predicted"/>
<evidence type="ECO:0000256" key="1">
    <source>
        <dbReference type="SAM" id="Phobius"/>
    </source>
</evidence>
<feature type="transmembrane region" description="Helical" evidence="1">
    <location>
        <begin position="328"/>
        <end position="352"/>
    </location>
</feature>
<feature type="transmembrane region" description="Helical" evidence="1">
    <location>
        <begin position="297"/>
        <end position="316"/>
    </location>
</feature>
<evidence type="ECO:0000313" key="4">
    <source>
        <dbReference type="Proteomes" id="UP001165366"/>
    </source>
</evidence>
<gene>
    <name evidence="3" type="ORF">L6773_19740</name>
</gene>
<dbReference type="EMBL" id="JAKLWS010000044">
    <property type="protein sequence ID" value="MCG2590812.1"/>
    <property type="molecule type" value="Genomic_DNA"/>
</dbReference>
<keyword evidence="1" id="KW-0472">Membrane</keyword>
<reference evidence="3" key="1">
    <citation type="submission" date="2022-01" db="EMBL/GenBank/DDBJ databases">
        <authorList>
            <person name="Wang Y."/>
        </authorList>
    </citation>
    <scope>NUCLEOTIDE SEQUENCE</scope>
    <source>
        <strain evidence="3">WB101</strain>
    </source>
</reference>
<feature type="transmembrane region" description="Helical" evidence="1">
    <location>
        <begin position="359"/>
        <end position="380"/>
    </location>
</feature>
<evidence type="ECO:0000256" key="2">
    <source>
        <dbReference type="SAM" id="SignalP"/>
    </source>
</evidence>
<keyword evidence="1" id="KW-0812">Transmembrane</keyword>
<keyword evidence="4" id="KW-1185">Reference proteome</keyword>
<keyword evidence="1" id="KW-1133">Transmembrane helix</keyword>
<keyword evidence="2" id="KW-0732">Signal</keyword>
<organism evidence="3 4">
    <name type="scientific">Rhodohalobacter sulfatireducens</name>
    <dbReference type="NCBI Taxonomy" id="2911366"/>
    <lineage>
        <taxon>Bacteria</taxon>
        <taxon>Pseudomonadati</taxon>
        <taxon>Balneolota</taxon>
        <taxon>Balneolia</taxon>
        <taxon>Balneolales</taxon>
        <taxon>Balneolaceae</taxon>
        <taxon>Rhodohalobacter</taxon>
    </lineage>
</organism>
<feature type="transmembrane region" description="Helical" evidence="1">
    <location>
        <begin position="267"/>
        <end position="285"/>
    </location>
</feature>